<dbReference type="RefSeq" id="WP_169495109.1">
    <property type="nucleotide sequence ID" value="NZ_JABBGM010000014.1"/>
</dbReference>
<reference evidence="2 3" key="1">
    <citation type="submission" date="2020-04" db="EMBL/GenBank/DDBJ databases">
        <title>Novosphingobium sp. TW-4 isolated from soil.</title>
        <authorList>
            <person name="Dahal R.H."/>
            <person name="Chaudhary D.K."/>
        </authorList>
    </citation>
    <scope>NUCLEOTIDE SEQUENCE [LARGE SCALE GENOMIC DNA]</scope>
    <source>
        <strain evidence="2 3">TW-4</strain>
    </source>
</reference>
<feature type="transmembrane region" description="Helical" evidence="1">
    <location>
        <begin position="73"/>
        <end position="91"/>
    </location>
</feature>
<accession>A0A7Y0GC87</accession>
<comment type="caution">
    <text evidence="2">The sequence shown here is derived from an EMBL/GenBank/DDBJ whole genome shotgun (WGS) entry which is preliminary data.</text>
</comment>
<dbReference type="EMBL" id="JABBGM010000014">
    <property type="protein sequence ID" value="NML95903.1"/>
    <property type="molecule type" value="Genomic_DNA"/>
</dbReference>
<sequence length="107" mass="11114">MTGAGPPSDRAGRWAANGLRVAGWLAVNALAALGVIASLAVVLGNFTLSGTLLQLANLAAHFAVASPQRQTQFAHLLLALWATGFVGVGFFRRASLLDGLECERANQ</sequence>
<organism evidence="2 3">
    <name type="scientific">Novosphingobium olei</name>
    <dbReference type="NCBI Taxonomy" id="2728851"/>
    <lineage>
        <taxon>Bacteria</taxon>
        <taxon>Pseudomonadati</taxon>
        <taxon>Pseudomonadota</taxon>
        <taxon>Alphaproteobacteria</taxon>
        <taxon>Sphingomonadales</taxon>
        <taxon>Sphingomonadaceae</taxon>
        <taxon>Novosphingobium</taxon>
    </lineage>
</organism>
<keyword evidence="1" id="KW-1133">Transmembrane helix</keyword>
<proteinExistence type="predicted"/>
<dbReference type="AlphaFoldDB" id="A0A7Y0GC87"/>
<dbReference type="Proteomes" id="UP000583556">
    <property type="component" value="Unassembled WGS sequence"/>
</dbReference>
<protein>
    <submittedName>
        <fullName evidence="2">Uncharacterized protein</fullName>
    </submittedName>
</protein>
<evidence type="ECO:0000256" key="1">
    <source>
        <dbReference type="SAM" id="Phobius"/>
    </source>
</evidence>
<keyword evidence="3" id="KW-1185">Reference proteome</keyword>
<gene>
    <name evidence="2" type="ORF">HHL27_19695</name>
</gene>
<feature type="transmembrane region" description="Helical" evidence="1">
    <location>
        <begin position="21"/>
        <end position="43"/>
    </location>
</feature>
<keyword evidence="1" id="KW-0472">Membrane</keyword>
<evidence type="ECO:0000313" key="3">
    <source>
        <dbReference type="Proteomes" id="UP000583556"/>
    </source>
</evidence>
<name>A0A7Y0GC87_9SPHN</name>
<keyword evidence="1" id="KW-0812">Transmembrane</keyword>
<evidence type="ECO:0000313" key="2">
    <source>
        <dbReference type="EMBL" id="NML95903.1"/>
    </source>
</evidence>